<evidence type="ECO:0000313" key="1">
    <source>
        <dbReference type="EMBL" id="KAJ9482895.1"/>
    </source>
</evidence>
<accession>A0AAI9X3V1</accession>
<dbReference type="Proteomes" id="UP001227192">
    <property type="component" value="Unassembled WGS sequence"/>
</dbReference>
<dbReference type="EMBL" id="LACB01000493">
    <property type="protein sequence ID" value="KAJ9482895.1"/>
    <property type="molecule type" value="Genomic_DNA"/>
</dbReference>
<dbReference type="AlphaFoldDB" id="A0AAI9X3V1"/>
<protein>
    <submittedName>
        <fullName evidence="1">Uncharacterized protein</fullName>
    </submittedName>
</protein>
<organism evidence="1 2">
    <name type="scientific">Penicillium thymicola</name>
    <dbReference type="NCBI Taxonomy" id="293382"/>
    <lineage>
        <taxon>Eukaryota</taxon>
        <taxon>Fungi</taxon>
        <taxon>Dikarya</taxon>
        <taxon>Ascomycota</taxon>
        <taxon>Pezizomycotina</taxon>
        <taxon>Eurotiomycetes</taxon>
        <taxon>Eurotiomycetidae</taxon>
        <taxon>Eurotiales</taxon>
        <taxon>Aspergillaceae</taxon>
        <taxon>Penicillium</taxon>
    </lineage>
</organism>
<sequence>MTDGYDILGLRVFFDSSTNAHKTTVSGLSREDSVDTERKNQYSLSRVHIKANGENKDTTEHDNILYVNPLENSSRPRKNISKSCSNPIVVFKPNSPFSATRPLYRARLLTNKFIRLIPLSTRSI</sequence>
<evidence type="ECO:0000313" key="2">
    <source>
        <dbReference type="Proteomes" id="UP001227192"/>
    </source>
</evidence>
<proteinExistence type="predicted"/>
<name>A0AAI9X3V1_PENTH</name>
<reference evidence="1" key="1">
    <citation type="submission" date="2015-06" db="EMBL/GenBank/DDBJ databases">
        <authorList>
            <person name="Nguyen H."/>
        </authorList>
    </citation>
    <scope>NUCLEOTIDE SEQUENCE</scope>
    <source>
        <strain evidence="1">DAOM 180753</strain>
    </source>
</reference>
<keyword evidence="2" id="KW-1185">Reference proteome</keyword>
<gene>
    <name evidence="1" type="ORF">VN97_g10518</name>
</gene>
<reference evidence="1" key="2">
    <citation type="journal article" date="2016" name="Fungal Biol.">
        <title>Ochratoxin A production by Penicillium thymicola.</title>
        <authorList>
            <person name="Nguyen H.D.T."/>
            <person name="McMullin D.R."/>
            <person name="Ponomareva E."/>
            <person name="Riley R."/>
            <person name="Pomraning K.R."/>
            <person name="Baker S.E."/>
            <person name="Seifert K.A."/>
        </authorList>
    </citation>
    <scope>NUCLEOTIDE SEQUENCE</scope>
    <source>
        <strain evidence="1">DAOM 180753</strain>
    </source>
</reference>
<comment type="caution">
    <text evidence="1">The sequence shown here is derived from an EMBL/GenBank/DDBJ whole genome shotgun (WGS) entry which is preliminary data.</text>
</comment>